<sequence length="339" mass="38643">MIVMKKKNILAVLILLTFFAVVVSFLVDKPQKKVEKKETTLSLIKPRDPETEKYIEKTIDNKDYELNVVDLGDKVKRGEGLLFKDGSLYVLDSKNNQLVILDENYELKEKIGKTGNAPLEFQHPTGITSDEDGNFYILDSGNKRVQVLDSELKFVKEMAFKIRDSSPEAMFYHIAVDSSKTIHLAGNTIEYPGIYTLDNSGKQTYKFDYFVGSVFNKDGKVYAINFGDVTGENEKEHDYGYQTGKNFFMTIENNKLKILSELSYGLYTHSFLVTEDKLILDSGLFQAVSFFNLKGKYESTLKKYPENKKQSDSHITLVNEKIILSNSLDGKLIEYSPKK</sequence>
<evidence type="ECO:0008006" key="5">
    <source>
        <dbReference type="Google" id="ProtNLM"/>
    </source>
</evidence>
<accession>A0A430B7C1</accession>
<dbReference type="Gene3D" id="2.120.10.30">
    <property type="entry name" value="TolB, C-terminal domain"/>
    <property type="match status" value="1"/>
</dbReference>
<dbReference type="Proteomes" id="UP000288028">
    <property type="component" value="Unassembled WGS sequence"/>
</dbReference>
<gene>
    <name evidence="3" type="ORF">CBF28_04715</name>
</gene>
<dbReference type="InterPro" id="IPR011042">
    <property type="entry name" value="6-blade_b-propeller_TolB-like"/>
</dbReference>
<dbReference type="OrthoDB" id="9799230at2"/>
<evidence type="ECO:0000256" key="2">
    <source>
        <dbReference type="PROSITE-ProRule" id="PRU00504"/>
    </source>
</evidence>
<dbReference type="InterPro" id="IPR001258">
    <property type="entry name" value="NHL_repeat"/>
</dbReference>
<comment type="caution">
    <text evidence="3">The sequence shown here is derived from an EMBL/GenBank/DDBJ whole genome shotgun (WGS) entry which is preliminary data.</text>
</comment>
<dbReference type="SUPFAM" id="SSF101898">
    <property type="entry name" value="NHL repeat"/>
    <property type="match status" value="1"/>
</dbReference>
<dbReference type="Pfam" id="PF17170">
    <property type="entry name" value="DUF5128"/>
    <property type="match status" value="1"/>
</dbReference>
<name>A0A430B7C1_9ENTE</name>
<evidence type="ECO:0000256" key="1">
    <source>
        <dbReference type="ARBA" id="ARBA00022737"/>
    </source>
</evidence>
<keyword evidence="4" id="KW-1185">Reference proteome</keyword>
<keyword evidence="1" id="KW-0677">Repeat</keyword>
<dbReference type="EMBL" id="NGKB01000003">
    <property type="protein sequence ID" value="RSU16244.1"/>
    <property type="molecule type" value="Genomic_DNA"/>
</dbReference>
<evidence type="ECO:0000313" key="3">
    <source>
        <dbReference type="EMBL" id="RSU16244.1"/>
    </source>
</evidence>
<feature type="repeat" description="NHL" evidence="2">
    <location>
        <begin position="108"/>
        <end position="151"/>
    </location>
</feature>
<evidence type="ECO:0000313" key="4">
    <source>
        <dbReference type="Proteomes" id="UP000288028"/>
    </source>
</evidence>
<protein>
    <recommendedName>
        <fullName evidence="5">6-bladed beta-propeller</fullName>
    </recommendedName>
</protein>
<dbReference type="AlphaFoldDB" id="A0A430B7C1"/>
<proteinExistence type="predicted"/>
<reference evidence="3 4" key="1">
    <citation type="submission" date="2017-05" db="EMBL/GenBank/DDBJ databases">
        <title>Vagococcus spp. assemblies.</title>
        <authorList>
            <person name="Gulvik C.A."/>
        </authorList>
    </citation>
    <scope>NUCLEOTIDE SEQUENCE [LARGE SCALE GENOMIC DNA]</scope>
    <source>
        <strain evidence="3 4">SS1714</strain>
    </source>
</reference>
<organism evidence="3 4">
    <name type="scientific">Vagococcus carniphilus</name>
    <dbReference type="NCBI Taxonomy" id="218144"/>
    <lineage>
        <taxon>Bacteria</taxon>
        <taxon>Bacillati</taxon>
        <taxon>Bacillota</taxon>
        <taxon>Bacilli</taxon>
        <taxon>Lactobacillales</taxon>
        <taxon>Enterococcaceae</taxon>
        <taxon>Vagococcus</taxon>
    </lineage>
</organism>
<dbReference type="PROSITE" id="PS51125">
    <property type="entry name" value="NHL"/>
    <property type="match status" value="1"/>
</dbReference>